<evidence type="ECO:0000313" key="2">
    <source>
        <dbReference type="EMBL" id="MBB2205543.1"/>
    </source>
</evidence>
<gene>
    <name evidence="2" type="ORF">HLH27_11000</name>
</gene>
<name>A0A7W4KEN5_9PROT</name>
<comment type="caution">
    <text evidence="2">The sequence shown here is derived from an EMBL/GenBank/DDBJ whole genome shotgun (WGS) entry which is preliminary data.</text>
</comment>
<keyword evidence="3" id="KW-1185">Reference proteome</keyword>
<feature type="domain" description="DUF6998" evidence="1">
    <location>
        <begin position="20"/>
        <end position="145"/>
    </location>
</feature>
<evidence type="ECO:0000313" key="3">
    <source>
        <dbReference type="Proteomes" id="UP000540556"/>
    </source>
</evidence>
<proteinExistence type="predicted"/>
<dbReference type="AlphaFoldDB" id="A0A7W4KEN5"/>
<dbReference type="Proteomes" id="UP000540556">
    <property type="component" value="Unassembled WGS sequence"/>
</dbReference>
<dbReference type="InterPro" id="IPR054267">
    <property type="entry name" value="DUF6998"/>
</dbReference>
<dbReference type="EMBL" id="JABEQK010000007">
    <property type="protein sequence ID" value="MBB2205543.1"/>
    <property type="molecule type" value="Genomic_DNA"/>
</dbReference>
<dbReference type="Pfam" id="PF22522">
    <property type="entry name" value="DUF6998"/>
    <property type="match status" value="1"/>
</dbReference>
<dbReference type="RefSeq" id="WP_182950062.1">
    <property type="nucleotide sequence ID" value="NZ_JABEQK010000007.1"/>
</dbReference>
<sequence length="176" mass="19134">MLGQLSPAPDLSELPTLLASLYQIVDRLEQIVPRRKFTPDGHLVGSIGEAIAEYCYGLELLPPSSKQHDARAPDGRFVQIKLTQGSAVALSHTCDHLIVIRLDRHKGFSEVFNGPGAAVWATIEDKAEAGRQRSIRISRLQALARDAGLALPLKQPFPAFSDRGRVGGHLREGDPA</sequence>
<evidence type="ECO:0000259" key="1">
    <source>
        <dbReference type="Pfam" id="PF22522"/>
    </source>
</evidence>
<accession>A0A7W4KEN5</accession>
<protein>
    <recommendedName>
        <fullName evidence="1">DUF6998 domain-containing protein</fullName>
    </recommendedName>
</protein>
<organism evidence="2 3">
    <name type="scientific">Gluconacetobacter takamatsuzukensis</name>
    <dbReference type="NCBI Taxonomy" id="1286190"/>
    <lineage>
        <taxon>Bacteria</taxon>
        <taxon>Pseudomonadati</taxon>
        <taxon>Pseudomonadota</taxon>
        <taxon>Alphaproteobacteria</taxon>
        <taxon>Acetobacterales</taxon>
        <taxon>Acetobacteraceae</taxon>
        <taxon>Gluconacetobacter</taxon>
    </lineage>
</organism>
<reference evidence="2 3" key="1">
    <citation type="submission" date="2020-04" db="EMBL/GenBank/DDBJ databases">
        <title>Description of novel Gluconacetobacter.</title>
        <authorList>
            <person name="Sombolestani A."/>
        </authorList>
    </citation>
    <scope>NUCLEOTIDE SEQUENCE [LARGE SCALE GENOMIC DNA]</scope>
    <source>
        <strain evidence="2 3">LMG 27800</strain>
    </source>
</reference>